<name>A0A6A2X488_HIBSY</name>
<dbReference type="Pfam" id="PF25019">
    <property type="entry name" value="LRR_R13L1-DRL21"/>
    <property type="match status" value="1"/>
</dbReference>
<reference evidence="2" key="1">
    <citation type="submission" date="2019-09" db="EMBL/GenBank/DDBJ databases">
        <title>Draft genome information of white flower Hibiscus syriacus.</title>
        <authorList>
            <person name="Kim Y.-M."/>
        </authorList>
    </citation>
    <scope>NUCLEOTIDE SEQUENCE [LARGE SCALE GENOMIC DNA]</scope>
    <source>
        <strain evidence="2">YM2019G1</strain>
    </source>
</reference>
<sequence>MGLARHNSCTAIKLPSSSSHLKRCFAYCSIFPNDYDFEEEEIVLLWSAEGENDGHHIRELKNLSNLRGDFCLSGLENVHGQDARETKFNEKSRINTLEKLEHSSSRISVVQNSYLDGRFFLEEFIVSELHNCKNCTSLPPIGSDEECSNVVSFPKKDDAASFAYISLYFKFNDLEFMAPRAFNTLPLFNTFLSVNVPKPHLSLKKKRISLGQSVIMDCPLLKECKRVQGGEWSKISHIPMVVSC</sequence>
<proteinExistence type="predicted"/>
<dbReference type="InterPro" id="IPR036388">
    <property type="entry name" value="WH-like_DNA-bd_sf"/>
</dbReference>
<feature type="domain" description="R13L1/DRL21-like LRR repeat region" evidence="1">
    <location>
        <begin position="57"/>
        <end position="106"/>
    </location>
</feature>
<gene>
    <name evidence="2" type="ORF">F3Y22_tig00112226pilonHSYRG00094</name>
</gene>
<protein>
    <recommendedName>
        <fullName evidence="1">R13L1/DRL21-like LRR repeat region domain-containing protein</fullName>
    </recommendedName>
</protein>
<dbReference type="GO" id="GO:0098542">
    <property type="term" value="P:defense response to other organism"/>
    <property type="evidence" value="ECO:0007669"/>
    <property type="project" value="TreeGrafter"/>
</dbReference>
<evidence type="ECO:0000313" key="2">
    <source>
        <dbReference type="EMBL" id="KAE8669671.1"/>
    </source>
</evidence>
<dbReference type="AlphaFoldDB" id="A0A6A2X488"/>
<evidence type="ECO:0000313" key="3">
    <source>
        <dbReference type="Proteomes" id="UP000436088"/>
    </source>
</evidence>
<dbReference type="PANTHER" id="PTHR23155:SF1241">
    <property type="entry name" value="DISEASE RESISTANCE RPP13-LIKE PROTEIN 1-RELATED"/>
    <property type="match status" value="1"/>
</dbReference>
<accession>A0A6A2X488</accession>
<organism evidence="2 3">
    <name type="scientific">Hibiscus syriacus</name>
    <name type="common">Rose of Sharon</name>
    <dbReference type="NCBI Taxonomy" id="106335"/>
    <lineage>
        <taxon>Eukaryota</taxon>
        <taxon>Viridiplantae</taxon>
        <taxon>Streptophyta</taxon>
        <taxon>Embryophyta</taxon>
        <taxon>Tracheophyta</taxon>
        <taxon>Spermatophyta</taxon>
        <taxon>Magnoliopsida</taxon>
        <taxon>eudicotyledons</taxon>
        <taxon>Gunneridae</taxon>
        <taxon>Pentapetalae</taxon>
        <taxon>rosids</taxon>
        <taxon>malvids</taxon>
        <taxon>Malvales</taxon>
        <taxon>Malvaceae</taxon>
        <taxon>Malvoideae</taxon>
        <taxon>Hibiscus</taxon>
    </lineage>
</organism>
<dbReference type="Gene3D" id="1.10.10.10">
    <property type="entry name" value="Winged helix-like DNA-binding domain superfamily/Winged helix DNA-binding domain"/>
    <property type="match status" value="1"/>
</dbReference>
<evidence type="ECO:0000259" key="1">
    <source>
        <dbReference type="Pfam" id="PF25019"/>
    </source>
</evidence>
<dbReference type="InterPro" id="IPR044974">
    <property type="entry name" value="Disease_R_plants"/>
</dbReference>
<dbReference type="Proteomes" id="UP000436088">
    <property type="component" value="Unassembled WGS sequence"/>
</dbReference>
<dbReference type="PANTHER" id="PTHR23155">
    <property type="entry name" value="DISEASE RESISTANCE PROTEIN RP"/>
    <property type="match status" value="1"/>
</dbReference>
<keyword evidence="3" id="KW-1185">Reference proteome</keyword>
<dbReference type="EMBL" id="VEPZ02001523">
    <property type="protein sequence ID" value="KAE8669671.1"/>
    <property type="molecule type" value="Genomic_DNA"/>
</dbReference>
<comment type="caution">
    <text evidence="2">The sequence shown here is derived from an EMBL/GenBank/DDBJ whole genome shotgun (WGS) entry which is preliminary data.</text>
</comment>
<dbReference type="InterPro" id="IPR056789">
    <property type="entry name" value="LRR_R13L1-DRL21"/>
</dbReference>